<evidence type="ECO:0000256" key="5">
    <source>
        <dbReference type="ARBA" id="ARBA00023274"/>
    </source>
</evidence>
<dbReference type="EMBL" id="JAUNQW010000026">
    <property type="protein sequence ID" value="MDO5457802.1"/>
    <property type="molecule type" value="Genomic_DNA"/>
</dbReference>
<dbReference type="InterPro" id="IPR005484">
    <property type="entry name" value="Ribosomal_uL18_bac/plant/anim"/>
</dbReference>
<keyword evidence="3 7" id="KW-0694">RNA-binding</keyword>
<accession>A0AA43ZT22</accession>
<dbReference type="HAMAP" id="MF_01337_B">
    <property type="entry name" value="Ribosomal_uL18_B"/>
    <property type="match status" value="1"/>
</dbReference>
<evidence type="ECO:0000313" key="9">
    <source>
        <dbReference type="EMBL" id="MDO5457802.1"/>
    </source>
</evidence>
<evidence type="ECO:0000256" key="6">
    <source>
        <dbReference type="ARBA" id="ARBA00035197"/>
    </source>
</evidence>
<feature type="compositionally biased region" description="Basic residues" evidence="8">
    <location>
        <begin position="10"/>
        <end position="20"/>
    </location>
</feature>
<feature type="region of interest" description="Disordered" evidence="8">
    <location>
        <begin position="1"/>
        <end position="22"/>
    </location>
</feature>
<reference evidence="9" key="1">
    <citation type="submission" date="2023-07" db="EMBL/GenBank/DDBJ databases">
        <title>Between Cages and Wild: Unraveling the Impact of Captivity on Animal Microbiomes and Antimicrobial Resistance.</title>
        <authorList>
            <person name="Schmartz G.P."/>
            <person name="Rehner J."/>
            <person name="Schuff M.J."/>
            <person name="Becker S.L."/>
            <person name="Kravczyk M."/>
            <person name="Gurevich A."/>
            <person name="Francke R."/>
            <person name="Mueller R."/>
            <person name="Keller V."/>
            <person name="Keller A."/>
        </authorList>
    </citation>
    <scope>NUCLEOTIDE SEQUENCE</scope>
    <source>
        <strain evidence="9">S39M_St_73</strain>
    </source>
</reference>
<dbReference type="NCBIfam" id="TIGR00060">
    <property type="entry name" value="L18_bact"/>
    <property type="match status" value="1"/>
</dbReference>
<dbReference type="Proteomes" id="UP001171751">
    <property type="component" value="Unassembled WGS sequence"/>
</dbReference>
<organism evidence="9 10">
    <name type="scientific">Atopococcus tabaci</name>
    <dbReference type="NCBI Taxonomy" id="269774"/>
    <lineage>
        <taxon>Bacteria</taxon>
        <taxon>Bacillati</taxon>
        <taxon>Bacillota</taxon>
        <taxon>Bacilli</taxon>
        <taxon>Lactobacillales</taxon>
        <taxon>Carnobacteriaceae</taxon>
        <taxon>Atopococcus</taxon>
    </lineage>
</organism>
<keyword evidence="4 7" id="KW-0689">Ribosomal protein</keyword>
<comment type="subunit">
    <text evidence="7">Part of the 50S ribosomal subunit; part of the 5S rRNA/L5/L18/L25 subcomplex. Contacts the 5S and 23S rRNAs.</text>
</comment>
<keyword evidence="5 7" id="KW-0687">Ribonucleoprotein</keyword>
<dbReference type="InterPro" id="IPR057268">
    <property type="entry name" value="Ribosomal_L18"/>
</dbReference>
<dbReference type="GO" id="GO:0008097">
    <property type="term" value="F:5S rRNA binding"/>
    <property type="evidence" value="ECO:0007669"/>
    <property type="project" value="TreeGrafter"/>
</dbReference>
<dbReference type="CDD" id="cd00432">
    <property type="entry name" value="Ribosomal_L18_L5e"/>
    <property type="match status" value="1"/>
</dbReference>
<dbReference type="FunFam" id="3.30.420.100:FF:000001">
    <property type="entry name" value="50S ribosomal protein L18"/>
    <property type="match status" value="1"/>
</dbReference>
<dbReference type="GO" id="GO:0006412">
    <property type="term" value="P:translation"/>
    <property type="evidence" value="ECO:0007669"/>
    <property type="project" value="UniProtKB-UniRule"/>
</dbReference>
<comment type="function">
    <text evidence="7">This is one of the proteins that bind and probably mediate the attachment of the 5S RNA into the large ribosomal subunit, where it forms part of the central protuberance.</text>
</comment>
<comment type="caution">
    <text evidence="9">The sequence shown here is derived from an EMBL/GenBank/DDBJ whole genome shotgun (WGS) entry which is preliminary data.</text>
</comment>
<evidence type="ECO:0000313" key="10">
    <source>
        <dbReference type="Proteomes" id="UP001171751"/>
    </source>
</evidence>
<keyword evidence="10" id="KW-1185">Reference proteome</keyword>
<sequence>MINKLGKNERRQKRHMRIRNHVSGTAEVPRLNVFRSSKNIYTQIINDVEGTTLASASSVDLDSEGKTKAEQAAEVGRLIAEAAKENNVEKVVFDRGGYKYHGRVKAVAEAARENGLQF</sequence>
<evidence type="ECO:0000256" key="2">
    <source>
        <dbReference type="ARBA" id="ARBA00022730"/>
    </source>
</evidence>
<name>A0AA43ZT22_9LACT</name>
<dbReference type="GO" id="GO:0003735">
    <property type="term" value="F:structural constituent of ribosome"/>
    <property type="evidence" value="ECO:0007669"/>
    <property type="project" value="InterPro"/>
</dbReference>
<evidence type="ECO:0000256" key="1">
    <source>
        <dbReference type="ARBA" id="ARBA00007116"/>
    </source>
</evidence>
<dbReference type="AlphaFoldDB" id="A0AA43ZT22"/>
<dbReference type="Pfam" id="PF00861">
    <property type="entry name" value="Ribosomal_L18p"/>
    <property type="match status" value="1"/>
</dbReference>
<dbReference type="GO" id="GO:0022625">
    <property type="term" value="C:cytosolic large ribosomal subunit"/>
    <property type="evidence" value="ECO:0007669"/>
    <property type="project" value="TreeGrafter"/>
</dbReference>
<protein>
    <recommendedName>
        <fullName evidence="6 7">Large ribosomal subunit protein uL18</fullName>
    </recommendedName>
</protein>
<proteinExistence type="inferred from homology"/>
<evidence type="ECO:0000256" key="7">
    <source>
        <dbReference type="HAMAP-Rule" id="MF_01337"/>
    </source>
</evidence>
<dbReference type="PANTHER" id="PTHR12899:SF3">
    <property type="entry name" value="LARGE RIBOSOMAL SUBUNIT PROTEIN UL18M"/>
    <property type="match status" value="1"/>
</dbReference>
<dbReference type="Gene3D" id="3.30.420.100">
    <property type="match status" value="1"/>
</dbReference>
<evidence type="ECO:0000256" key="4">
    <source>
        <dbReference type="ARBA" id="ARBA00022980"/>
    </source>
</evidence>
<evidence type="ECO:0000256" key="8">
    <source>
        <dbReference type="SAM" id="MobiDB-lite"/>
    </source>
</evidence>
<dbReference type="SUPFAM" id="SSF53137">
    <property type="entry name" value="Translational machinery components"/>
    <property type="match status" value="1"/>
</dbReference>
<evidence type="ECO:0000256" key="3">
    <source>
        <dbReference type="ARBA" id="ARBA00022884"/>
    </source>
</evidence>
<dbReference type="PANTHER" id="PTHR12899">
    <property type="entry name" value="39S RIBOSOMAL PROTEIN L18, MITOCHONDRIAL"/>
    <property type="match status" value="1"/>
</dbReference>
<dbReference type="InterPro" id="IPR004389">
    <property type="entry name" value="Ribosomal_uL18_bac-type"/>
</dbReference>
<keyword evidence="2 7" id="KW-0699">rRNA-binding</keyword>
<gene>
    <name evidence="7 9" type="primary">rplR</name>
    <name evidence="9" type="ORF">Q4F26_05585</name>
</gene>
<comment type="similarity">
    <text evidence="1 7">Belongs to the universal ribosomal protein uL18 family.</text>
</comment>